<dbReference type="Pfam" id="PF00248">
    <property type="entry name" value="Aldo_ket_red"/>
    <property type="match status" value="1"/>
</dbReference>
<dbReference type="EMBL" id="JACHZG010000001">
    <property type="protein sequence ID" value="MBB3326429.1"/>
    <property type="molecule type" value="Genomic_DNA"/>
</dbReference>
<keyword evidence="2" id="KW-0560">Oxidoreductase</keyword>
<dbReference type="GO" id="GO:0047834">
    <property type="term" value="F:D-threo-aldose 1-dehydrogenase activity"/>
    <property type="evidence" value="ECO:0007669"/>
    <property type="project" value="UniProtKB-EC"/>
</dbReference>
<sequence>MPEVLGYEVPAEQGIEIVVDILHSPVLVIDTANGYSDGESERRIAEGVRRAGGLPAGHWIATKVDGKDGDYSGNRVRRSVEESAERLGLDRFPLVYLHDPEFALDQGLDEPGGAVDALIGLRDAGVIEHLGVAGGDVAVMNRFLDLGVFEVLLNHNRYTLVDRSADALFERAAADGLGVVNAAYLGGGLLANPDGPRSYAYRPAADATVEAALALRELCRAHGTDLPTAALQLSLRDPRIHMSVVGFTKRSRLDGLPASVAQELPEEFWTAAEALLPDSRYWLDPPQ</sequence>
<dbReference type="Gene3D" id="3.20.20.100">
    <property type="entry name" value="NADP-dependent oxidoreductase domain"/>
    <property type="match status" value="1"/>
</dbReference>
<protein>
    <submittedName>
        <fullName evidence="2">D-threo-aldose 1-dehydrogenase</fullName>
        <ecNumber evidence="2">1.1.1.122</ecNumber>
    </submittedName>
</protein>
<evidence type="ECO:0000259" key="1">
    <source>
        <dbReference type="Pfam" id="PF00248"/>
    </source>
</evidence>
<dbReference type="EC" id="1.1.1.122" evidence="2"/>
<dbReference type="PANTHER" id="PTHR42686:SF1">
    <property type="entry name" value="GH17980P-RELATED"/>
    <property type="match status" value="1"/>
</dbReference>
<dbReference type="Proteomes" id="UP000565572">
    <property type="component" value="Unassembled WGS sequence"/>
</dbReference>
<organism evidence="2 3">
    <name type="scientific">Microlunatus antarcticus</name>
    <dbReference type="NCBI Taxonomy" id="53388"/>
    <lineage>
        <taxon>Bacteria</taxon>
        <taxon>Bacillati</taxon>
        <taxon>Actinomycetota</taxon>
        <taxon>Actinomycetes</taxon>
        <taxon>Propionibacteriales</taxon>
        <taxon>Propionibacteriaceae</taxon>
        <taxon>Microlunatus</taxon>
    </lineage>
</organism>
<dbReference type="InterPro" id="IPR036812">
    <property type="entry name" value="NAD(P)_OxRdtase_dom_sf"/>
</dbReference>
<accession>A0A7W5JUA8</accession>
<reference evidence="2 3" key="1">
    <citation type="submission" date="2020-08" db="EMBL/GenBank/DDBJ databases">
        <title>Sequencing the genomes of 1000 actinobacteria strains.</title>
        <authorList>
            <person name="Klenk H.-P."/>
        </authorList>
    </citation>
    <scope>NUCLEOTIDE SEQUENCE [LARGE SCALE GENOMIC DNA]</scope>
    <source>
        <strain evidence="2 3">DSM 11053</strain>
    </source>
</reference>
<dbReference type="SUPFAM" id="SSF51430">
    <property type="entry name" value="NAD(P)-linked oxidoreductase"/>
    <property type="match status" value="1"/>
</dbReference>
<dbReference type="GO" id="GO:0005829">
    <property type="term" value="C:cytosol"/>
    <property type="evidence" value="ECO:0007669"/>
    <property type="project" value="TreeGrafter"/>
</dbReference>
<dbReference type="AlphaFoldDB" id="A0A7W5JUA8"/>
<evidence type="ECO:0000313" key="3">
    <source>
        <dbReference type="Proteomes" id="UP000565572"/>
    </source>
</evidence>
<evidence type="ECO:0000313" key="2">
    <source>
        <dbReference type="EMBL" id="MBB3326429.1"/>
    </source>
</evidence>
<proteinExistence type="predicted"/>
<dbReference type="PANTHER" id="PTHR42686">
    <property type="entry name" value="GH17980P-RELATED"/>
    <property type="match status" value="1"/>
</dbReference>
<gene>
    <name evidence="2" type="ORF">FHX39_001373</name>
</gene>
<name>A0A7W5JUA8_9ACTN</name>
<keyword evidence="3" id="KW-1185">Reference proteome</keyword>
<dbReference type="RefSeq" id="WP_183337377.1">
    <property type="nucleotide sequence ID" value="NZ_JACHZG010000001.1"/>
</dbReference>
<dbReference type="InterPro" id="IPR023210">
    <property type="entry name" value="NADP_OxRdtase_dom"/>
</dbReference>
<feature type="domain" description="NADP-dependent oxidoreductase" evidence="1">
    <location>
        <begin position="9"/>
        <end position="275"/>
    </location>
</feature>
<dbReference type="InterPro" id="IPR020471">
    <property type="entry name" value="AKR"/>
</dbReference>
<comment type="caution">
    <text evidence="2">The sequence shown here is derived from an EMBL/GenBank/DDBJ whole genome shotgun (WGS) entry which is preliminary data.</text>
</comment>